<reference evidence="2 4" key="1">
    <citation type="submission" date="2015-05" db="EMBL/GenBank/DDBJ databases">
        <authorList>
            <person name="Dickey A."/>
            <person name="Clawson M."/>
            <person name="Bono J."/>
            <person name="Loy J.D."/>
        </authorList>
    </citation>
    <scope>NUCLEOTIDE SEQUENCE [LARGE SCALE GENOMIC DNA]</scope>
    <source>
        <strain evidence="2 4">22581</strain>
    </source>
</reference>
<evidence type="ECO:0000313" key="4">
    <source>
        <dbReference type="Proteomes" id="UP000077465"/>
    </source>
</evidence>
<dbReference type="Proteomes" id="UP000077465">
    <property type="component" value="Chromosome"/>
</dbReference>
<dbReference type="AlphaFoldDB" id="A0A0U2APD0"/>
<accession>A0A0U2APD0</accession>
<proteinExistence type="predicted"/>
<name>A0A0U2APD0_9GAMM</name>
<evidence type="ECO:0000313" key="3">
    <source>
        <dbReference type="EMBL" id="AKG07105.1"/>
    </source>
</evidence>
<feature type="region of interest" description="Disordered" evidence="1">
    <location>
        <begin position="50"/>
        <end position="80"/>
    </location>
</feature>
<dbReference type="EMBL" id="CP011376">
    <property type="protein sequence ID" value="AKG07105.1"/>
    <property type="molecule type" value="Genomic_DNA"/>
</dbReference>
<evidence type="ECO:0000313" key="2">
    <source>
        <dbReference type="EMBL" id="AKG07038.1"/>
    </source>
</evidence>
<evidence type="ECO:0000256" key="1">
    <source>
        <dbReference type="SAM" id="MobiDB-lite"/>
    </source>
</evidence>
<dbReference type="RefSeq" id="WP_046699098.1">
    <property type="nucleotide sequence ID" value="NZ_CP011376.1"/>
</dbReference>
<organism evidence="2 4">
    <name type="scientific">Moraxella bovoculi</name>
    <dbReference type="NCBI Taxonomy" id="386891"/>
    <lineage>
        <taxon>Bacteria</taxon>
        <taxon>Pseudomonadati</taxon>
        <taxon>Pseudomonadota</taxon>
        <taxon>Gammaproteobacteria</taxon>
        <taxon>Moraxellales</taxon>
        <taxon>Moraxellaceae</taxon>
        <taxon>Moraxella</taxon>
    </lineage>
</organism>
<dbReference type="EMBL" id="CP011376">
    <property type="protein sequence ID" value="AKG07038.1"/>
    <property type="molecule type" value="Genomic_DNA"/>
</dbReference>
<protein>
    <submittedName>
        <fullName evidence="2">Uncharacterized protein</fullName>
    </submittedName>
</protein>
<feature type="compositionally biased region" description="Basic and acidic residues" evidence="1">
    <location>
        <begin position="54"/>
        <end position="69"/>
    </location>
</feature>
<sequence length="159" mass="18086">MNESIIQQNHGNIKPTHRVDLPCKHEKAKRNQELNAEIEAYIASGGKITVLDSSEPKPRPPHGVKDHKTMGLPKPKAKPSVQKYGLSSKQFMRHKQWIDCLKRGHLMSIGDVRERFDFTQPIRTAKVINKRAGRTVIKQVNAVHMGRITTLFKYNGDSK</sequence>
<gene>
    <name evidence="2" type="ORF">AAX06_01265</name>
    <name evidence="3" type="ORF">AAX06_01735</name>
</gene>